<protein>
    <recommendedName>
        <fullName evidence="6">Non-specific serine/threonine protein kinase</fullName>
    </recommendedName>
</protein>
<dbReference type="InterPro" id="IPR036940">
    <property type="entry name" value="PI3/4_kinase_cat_sf"/>
</dbReference>
<dbReference type="InterPro" id="IPR046807">
    <property type="entry name" value="Tra1_central"/>
</dbReference>
<dbReference type="Pfam" id="PF20175">
    <property type="entry name" value="Tra1_central"/>
    <property type="match status" value="1"/>
</dbReference>
<dbReference type="SUPFAM" id="SSF48371">
    <property type="entry name" value="ARM repeat"/>
    <property type="match status" value="2"/>
</dbReference>
<evidence type="ECO:0008006" key="6">
    <source>
        <dbReference type="Google" id="ProtNLM"/>
    </source>
</evidence>
<organism evidence="4 5">
    <name type="scientific">Chironomus riparius</name>
    <dbReference type="NCBI Taxonomy" id="315576"/>
    <lineage>
        <taxon>Eukaryota</taxon>
        <taxon>Metazoa</taxon>
        <taxon>Ecdysozoa</taxon>
        <taxon>Arthropoda</taxon>
        <taxon>Hexapoda</taxon>
        <taxon>Insecta</taxon>
        <taxon>Pterygota</taxon>
        <taxon>Neoptera</taxon>
        <taxon>Endopterygota</taxon>
        <taxon>Diptera</taxon>
        <taxon>Nematocera</taxon>
        <taxon>Chironomoidea</taxon>
        <taxon>Chironomidae</taxon>
        <taxon>Chironominae</taxon>
        <taxon>Chironomus</taxon>
    </lineage>
</organism>
<comment type="similarity">
    <text evidence="1">Belongs to the PI3/PI4-kinase family. TRA1 subfamily.</text>
</comment>
<evidence type="ECO:0000256" key="1">
    <source>
        <dbReference type="ARBA" id="ARBA00007234"/>
    </source>
</evidence>
<reference evidence="4" key="1">
    <citation type="submission" date="2022-01" db="EMBL/GenBank/DDBJ databases">
        <authorList>
            <person name="King R."/>
        </authorList>
    </citation>
    <scope>NUCLEOTIDE SEQUENCE</scope>
</reference>
<dbReference type="InterPro" id="IPR003151">
    <property type="entry name" value="PIK-rel_kinase_FAT"/>
</dbReference>
<dbReference type="PANTHER" id="PTHR11139:SF1">
    <property type="entry name" value="TRANSFORMATION_TRANSCRIPTION DOMAIN-ASSOCIATED PROTEIN"/>
    <property type="match status" value="1"/>
</dbReference>
<evidence type="ECO:0000259" key="3">
    <source>
        <dbReference type="PROSITE" id="PS51189"/>
    </source>
</evidence>
<dbReference type="InterPro" id="IPR000403">
    <property type="entry name" value="PI3/4_kinase_cat_dom"/>
</dbReference>
<feature type="domain" description="PI3K/PI4K catalytic" evidence="2">
    <location>
        <begin position="3349"/>
        <end position="3673"/>
    </location>
</feature>
<gene>
    <name evidence="4" type="ORF">CHIRRI_LOCUS11047</name>
</gene>
<dbReference type="InterPro" id="IPR050517">
    <property type="entry name" value="DDR_Repair_Kinase"/>
</dbReference>
<sequence>METLKILENPNISEEQKAKVINEVSESFDALIADKNYNVIEVLNIFMNYLNNGEYQFFSESPTQKTRKQLLEMMHRLPVSETIRPHVISVLSLMLTLIREDNEENVLICLRIIIDLHKQYRPPFYPQIKEFLAYIQNIYSNLPHKMIKIFDPRFSRLDKANFNIDDIYTLTDKIMPKGRNSFKVLQELPIVLVLLYQLYKQNVHDHVVVFLPAILNTITLEPKKEFRDHEIFNRELFVDFLGAQIKTLAFLAYTIKTFSGGLMEIIENHAKTLVEGMILLLRLCPKEVAHLRKELLVATRHILATNLRTHFIPSLELLFDEDLLLGKSGYTALCSLRPLAFSTLGDFIHHVRMELNLEVLSKAIQLFSKNVHDETLPLAIQIMSIRLLLNLVECIRTQRQLDMNVSDASIRKTLLQNMMKVFILKFHTIGKMQMPIITEKWKSTGNQQLTSSGVADSTTKEFTSVEIIPEAISKLTSIGFTPPSNLNLTEYKLLIKSLIGGIKTIMFGISFIDNGAQPNQQISIVLSPQEVQYFINFFNWSLEAFYVYRINTFGNNQQKLALSVAAQREEKELLELFSGLFLNLSSQNFQEIFTACIDTLIDKMKTNQNLQIIINTFLSYRATSPIFASVMVEFLLKRMKVIGSSDTELSNLYLKMYKLIFGSVSMFCVENEGMIRPYLQTIVVNSMEMAMRAEEPYNYFLLLRALFRSIGGGTYDILYQEFLPLLPSLLGGLNKLQSGCHEQQMKDLFVELCLTVPVRLSSLLPFLPMLMEPLVSALNGSPTLVNQGLRTLELCVDNLLPDFFCDHIQPVRAELMQSLWKTLRNHDNSSMGAFRILGKFGGGNRNMLIEPQKLEHQDIEHDYLTLKLSYSNKRIEVPAKNIIKSAFQILKTSNEPFYLKESWNVVKLFLLSNIELDDDQNLMMNLLQQTEYIVMENIGQDIVKTSNNENEVMQVALSAMFLASHLKDVKKEALPITIHIVERLTIIAIAYQTGTIQKTSEESLQKPLLMFDGLFSLLDSEDKTIYNFAISILQIILKIAINVMGSLNRIANLPMTQYMFERAIDLLYEKSSYAQKGGCIILKFLCEQLPASLFFKNLFAIFKSHLFVIRDLSDNVCRGTIDVAETNIDFLLEIIMNYVSSNNMTEEYIKVYNSIVNELVLQTASPHKLIRQVATKSLRKIAQLQKTNVSNLLEPYKNFFTEVIVFSPAKTYLRHQPLSTQIGILEANYFCTSLEPKLMKFDNFQFLTDVKIIIKCDDDTMSRCDAYKDPKVLPELRESAMRVLVSWHYIYHNQHYDTDKVKNINFCEDAFITLFKALENHQNLQETAFECLKKLIDDCKEKSETGWPVQHSFLESLGDYNSWTSNSIKRLSYYCLLFPKMFTEKTCEQLFEIVKKLIQNSIIANKDQNYLKIAKTGETELKIAAIIDLFHLIPTCSAKFVILLIRLVMTFEENVSIETSCPYREPLIKFLLRFPEETITFLLADEQIKNQQYNRFTIFLLKNKDGNVFKSVMENRSSRLKELILRVNSSPSKNEQYHAILIIRTITELNNQWLSSQMGIVDALNHIWRIDLNKNVDQYNMVCDYWHLVTKILLHYFEHNPGDIDLLFQLLNIFNVRFVPDFQFFRDFIYTICQNYTVDWKRNAFFMFVDYYNRPTVTTDLKIKILTMILIPSFAISFDKGEESRLIRGLTQDEESNIISVFINKIVNPFMMKENDDGLRIVLLQFACLLVERASPYIQSNKKEDIRQLTTFGYSSLLHSKNFWDPTAVYNGHLLLSHIIAKLANKKSWQEVVFKVFHSLLKAHAIEARNIVRQTLEVFMPMMPLKMNDQSNLSLINLTKSVIIKDGHAILQLYHVFQVIIRHHSIYYPVRHEIIQNMIQSMQRLESSNSIDYRKLAIDIAEVIINWELKRIKDNAEEQEKMTTTGGIKRSHQELLQSTIKKQAIGEYSPQPGTSQMSLISIDDTSNKPIEWIHCKSVINFLFDLLFMLSEQITTQLSSIVSPNEVISKHSLNLLKKVLKKEVWIKENEDLQLTRLKKVFEEPSKVSSTTVCNFLEIFIHLLDELDETKLLLIIKTLQPGLAICITSAQTKVLRLMSTFLSKLFSLFPPEIYMKHDELRFLYQTVEKAIRNGLEVFEKDTETPTASFFGTFLILKTAFSNDSKYFEKFVEKFTRFVVLLKTDHLNVNSQQQAPSQTPSPNNELTKEMLMQSLHLLKIYLSIMSTETRKTYINVILIDLIEKSSDSKIIKTIIQLLESWFHLKDPLNEPCLREKVLLLQKLTYHVENRFSSDSALNGQFLELIYYIFSNPQTNTIELTSRLDHAFLGGLKCTQYDIRQKFFTYFNKTVEKSVYTRLMYILSTRTWDSISHHYWIKQCIELLFLTVDCDSIFNMTANNHKLPKITKSIDMIPMFCQQNEDFKDFDLNENNEEISNIVNSYNAIGSRDLFIAKLASSQMKFSKISHELNTENFLKGVVQICHVDKKLSEKLWIKVFPQLWSNFDYSQRLELTKEIIPFLSNGTKINLNGVNQSALNTFVQALSICNPPVPMSPKLLKSISKIHNTWHTVALLTEDMFESFMKERENLEISEFDEEPEDEMLIEVFGSLSSLYSSLKEEDLWAGLWKTHAKYPETNIAIFYEQMGYFEEAQNNYENVLLKFKQDVSNGMNTVSISDEIELWEDHWIRCTRELNDWSNLLSYTATNKDKFILHIIDCAWKMSDWNLMHQSYLRAEQLISKQNDSKVGLYGGYISLLCQKETVIAKYIENASMASLHQWRHLPHVISNAHIPILQNAQQIMELQEAGQIHQDLLRKQALPFHDMKSIIKTWRNRLPIISDDLSHWKDIFTWRQHHYKLIVENASGSNHVVANLGSQASAQTYIKFAKIARKQNLSVSCQKSLTEIDSIASIPIADCFQKIVQQIKYFMNLSQYASDPKINLTDALKIVENVNFDLFQPELKSILHGYKGYLQTYLGNTADANKLFQTAVELCDNSTKVWAFYGEYMENLFKRNPKKAVSSGISALTCFLHASREHNEMKSRKYLAKVLWLLTYNETRTDMFKVMDNYMFGIPMINWLSWIPQLFNALVQYECDTIMNLLNQIAKIFPQAVYFPIRTLYLMLKIEQRERYKNIEHFKSFGDQPGTSTMNQSNMLSMKSTPAMWRCSKIMQLVREVHPTIVCSLENILDQLMSKSDIDGTRWFRENVFEENLHQLKQGLAKCYGIAFDNRLSINEATTTQHTVNFIRKLISNFSIASENASENLLQDPVFNKLRQQFIEGFNFQQPESNKLIDLIKRLKACIKIMEMKVKYLSKSFLIEEKYRFLSNFSNKTAEIDLPGELLLPRHSHYHIKIAKFMPRVEIVQKHNTSARRVLIQGTNGKIYPYLVVNDSGMIDARREERVLQLLRMLSGYLTKFKETSRRFLSITIPRVIPIYPQMRLVEDNPSSSSLLDILKMHSSKSNTDYNAAISSYYERLIEIQRRGAQTSHMILKDIFLEIQKKMIPKTILKDWANQAFTSSTDYWTFRKMFTLQLALWSTVEYAFHLTRLNPEQMYVHQDSGLINVSYYKFDLDDSNGEMSSLKPVPFRLTPNITEFISNVGVLGPYTACMMATSRCFLQPNFQVPTILRTILRDEYIMYFRRIIMNSTPIDLNDDLSQDKSYNEINSDNVIESIDKSVNLALKRLEEIMTFDTTEDETKVSQLIEKARNQDFLSHMDPIWFPWF</sequence>
<dbReference type="SUPFAM" id="SSF56112">
    <property type="entry name" value="Protein kinase-like (PK-like)"/>
    <property type="match status" value="1"/>
</dbReference>
<dbReference type="PROSITE" id="PS51189">
    <property type="entry name" value="FAT"/>
    <property type="match status" value="1"/>
</dbReference>
<dbReference type="Pfam" id="PF00454">
    <property type="entry name" value="PI3_PI4_kinase"/>
    <property type="match status" value="1"/>
</dbReference>
<keyword evidence="5" id="KW-1185">Reference proteome</keyword>
<dbReference type="GO" id="GO:0035267">
    <property type="term" value="C:NuA4 histone acetyltransferase complex"/>
    <property type="evidence" value="ECO:0007669"/>
    <property type="project" value="TreeGrafter"/>
</dbReference>
<dbReference type="GO" id="GO:0006355">
    <property type="term" value="P:regulation of DNA-templated transcription"/>
    <property type="evidence" value="ECO:0007669"/>
    <property type="project" value="TreeGrafter"/>
</dbReference>
<dbReference type="InterPro" id="IPR011009">
    <property type="entry name" value="Kinase-like_dom_sf"/>
</dbReference>
<dbReference type="Proteomes" id="UP001153620">
    <property type="component" value="Chromosome 3"/>
</dbReference>
<dbReference type="InterPro" id="IPR014009">
    <property type="entry name" value="PIK_FAT"/>
</dbReference>
<feature type="domain" description="FAT" evidence="3">
    <location>
        <begin position="2552"/>
        <end position="3114"/>
    </location>
</feature>
<dbReference type="Pfam" id="PF02259">
    <property type="entry name" value="FAT"/>
    <property type="match status" value="1"/>
</dbReference>
<dbReference type="InterPro" id="IPR016024">
    <property type="entry name" value="ARM-type_fold"/>
</dbReference>
<evidence type="ECO:0000313" key="4">
    <source>
        <dbReference type="EMBL" id="CAG9808203.1"/>
    </source>
</evidence>
<dbReference type="GO" id="GO:0000124">
    <property type="term" value="C:SAGA complex"/>
    <property type="evidence" value="ECO:0007669"/>
    <property type="project" value="TreeGrafter"/>
</dbReference>
<dbReference type="SMART" id="SM00146">
    <property type="entry name" value="PI3Kc"/>
    <property type="match status" value="1"/>
</dbReference>
<dbReference type="GO" id="GO:0005634">
    <property type="term" value="C:nucleus"/>
    <property type="evidence" value="ECO:0007669"/>
    <property type="project" value="TreeGrafter"/>
</dbReference>
<accession>A0A9N9S1F0</accession>
<evidence type="ECO:0000313" key="5">
    <source>
        <dbReference type="Proteomes" id="UP001153620"/>
    </source>
</evidence>
<dbReference type="OrthoDB" id="5570127at2759"/>
<dbReference type="EMBL" id="OU895879">
    <property type="protein sequence ID" value="CAG9808203.1"/>
    <property type="molecule type" value="Genomic_DNA"/>
</dbReference>
<dbReference type="PROSITE" id="PS50290">
    <property type="entry name" value="PI3_4_KINASE_3"/>
    <property type="match status" value="1"/>
</dbReference>
<reference evidence="4" key="2">
    <citation type="submission" date="2022-10" db="EMBL/GenBank/DDBJ databases">
        <authorList>
            <consortium name="ENA_rothamsted_submissions"/>
            <consortium name="culmorum"/>
            <person name="King R."/>
        </authorList>
    </citation>
    <scope>NUCLEOTIDE SEQUENCE</scope>
</reference>
<dbReference type="Pfam" id="PF20206">
    <property type="entry name" value="Tra1_ring"/>
    <property type="match status" value="1"/>
</dbReference>
<evidence type="ECO:0000259" key="2">
    <source>
        <dbReference type="PROSITE" id="PS50290"/>
    </source>
</evidence>
<name>A0A9N9S1F0_9DIPT</name>
<dbReference type="PANTHER" id="PTHR11139">
    <property type="entry name" value="ATAXIA TELANGIECTASIA MUTATED ATM -RELATED"/>
    <property type="match status" value="1"/>
</dbReference>
<dbReference type="Gene3D" id="1.10.1070.11">
    <property type="entry name" value="Phosphatidylinositol 3-/4-kinase, catalytic domain"/>
    <property type="match status" value="1"/>
</dbReference>
<dbReference type="InterPro" id="IPR046805">
    <property type="entry name" value="Tra1_ring"/>
</dbReference>
<dbReference type="GO" id="GO:0006281">
    <property type="term" value="P:DNA repair"/>
    <property type="evidence" value="ECO:0007669"/>
    <property type="project" value="TreeGrafter"/>
</dbReference>
<dbReference type="CDD" id="cd05163">
    <property type="entry name" value="PIKK_TRRAP"/>
    <property type="match status" value="1"/>
</dbReference>
<proteinExistence type="inferred from homology"/>